<dbReference type="PANTHER" id="PTHR21064:SF5">
    <property type="entry name" value="SLR1880 PROTEIN"/>
    <property type="match status" value="1"/>
</dbReference>
<reference evidence="2" key="2">
    <citation type="journal article" date="2021" name="PeerJ">
        <title>Extensive microbial diversity within the chicken gut microbiome revealed by metagenomics and culture.</title>
        <authorList>
            <person name="Gilroy R."/>
            <person name="Ravi A."/>
            <person name="Getino M."/>
            <person name="Pursley I."/>
            <person name="Horton D.L."/>
            <person name="Alikhan N.F."/>
            <person name="Baker D."/>
            <person name="Gharbi K."/>
            <person name="Hall N."/>
            <person name="Watson M."/>
            <person name="Adriaenssens E.M."/>
            <person name="Foster-Nyarko E."/>
            <person name="Jarju S."/>
            <person name="Secka A."/>
            <person name="Antonio M."/>
            <person name="Oren A."/>
            <person name="Chaudhuri R.R."/>
            <person name="La Ragione R."/>
            <person name="Hildebrand F."/>
            <person name="Pallen M.J."/>
        </authorList>
    </citation>
    <scope>NUCLEOTIDE SEQUENCE</scope>
    <source>
        <strain evidence="2">2478</strain>
    </source>
</reference>
<comment type="caution">
    <text evidence="2">The sequence shown here is derived from an EMBL/GenBank/DDBJ whole genome shotgun (WGS) entry which is preliminary data.</text>
</comment>
<dbReference type="SUPFAM" id="SSF56112">
    <property type="entry name" value="Protein kinase-like (PK-like)"/>
    <property type="match status" value="1"/>
</dbReference>
<gene>
    <name evidence="2" type="ORF">IAB80_07695</name>
</gene>
<dbReference type="Gene3D" id="3.90.1200.10">
    <property type="match status" value="1"/>
</dbReference>
<protein>
    <submittedName>
        <fullName evidence="2">Aminoglycoside phosphotransferase family protein</fullName>
    </submittedName>
</protein>
<dbReference type="PANTHER" id="PTHR21064">
    <property type="entry name" value="AMINOGLYCOSIDE PHOSPHOTRANSFERASE DOMAIN-CONTAINING PROTEIN-RELATED"/>
    <property type="match status" value="1"/>
</dbReference>
<dbReference type="InterPro" id="IPR011009">
    <property type="entry name" value="Kinase-like_dom_sf"/>
</dbReference>
<dbReference type="Pfam" id="PF01636">
    <property type="entry name" value="APH"/>
    <property type="match status" value="1"/>
</dbReference>
<dbReference type="EMBL" id="JADILZ010000071">
    <property type="protein sequence ID" value="MBO8478753.1"/>
    <property type="molecule type" value="Genomic_DNA"/>
</dbReference>
<dbReference type="InterPro" id="IPR050249">
    <property type="entry name" value="Pseudomonas-type_ThrB"/>
</dbReference>
<evidence type="ECO:0000259" key="1">
    <source>
        <dbReference type="Pfam" id="PF01636"/>
    </source>
</evidence>
<dbReference type="Proteomes" id="UP000823771">
    <property type="component" value="Unassembled WGS sequence"/>
</dbReference>
<reference evidence="2" key="1">
    <citation type="submission" date="2020-10" db="EMBL/GenBank/DDBJ databases">
        <authorList>
            <person name="Gilroy R."/>
        </authorList>
    </citation>
    <scope>NUCLEOTIDE SEQUENCE</scope>
    <source>
        <strain evidence="2">2478</strain>
    </source>
</reference>
<dbReference type="InterPro" id="IPR002575">
    <property type="entry name" value="Aminoglycoside_PTrfase"/>
</dbReference>
<sequence length="375" mass="42593">MYTDSELSKIVSMFSTEGTVSGIKPLGPGFINDTFIVSTEGGPRYILQRKNHNIFPDVPGMMQNILLVTEHIKKKVEQEGGDPMREAMTVVRRNPATLSGEERESRAGDLYYRDGNGNFWAMTLFIEGSMTYEKADTPALAYKGGKGIGKFQAQLSDFTTPLNETIKGFHNIRWRFTQWDEALARNAAGRVASLSEEIGWIESRRKEMLDFWTLVENGSIPTRVTHNDTKISNILFDKDGEVLCVIDLDTCMSSTSLNDFGDAIRSYTNTGAEDDRDLSKVSMSMEMFKAYTEGYLSERKGNLTESELGHLAFSARYITYEQVLRFLMDYIDGDTYYKTAYPEHNLVRTHAQYRLLQSMEAQYEDMVRAVRELGI</sequence>
<accession>A0A9D9IWE7</accession>
<evidence type="ECO:0000313" key="3">
    <source>
        <dbReference type="Proteomes" id="UP000823771"/>
    </source>
</evidence>
<organism evidence="2 3">
    <name type="scientific">Candidatus Cryptobacteroides excrementipullorum</name>
    <dbReference type="NCBI Taxonomy" id="2840761"/>
    <lineage>
        <taxon>Bacteria</taxon>
        <taxon>Pseudomonadati</taxon>
        <taxon>Bacteroidota</taxon>
        <taxon>Bacteroidia</taxon>
        <taxon>Bacteroidales</taxon>
        <taxon>Candidatus Cryptobacteroides</taxon>
    </lineage>
</organism>
<evidence type="ECO:0000313" key="2">
    <source>
        <dbReference type="EMBL" id="MBO8478753.1"/>
    </source>
</evidence>
<proteinExistence type="predicted"/>
<name>A0A9D9IWE7_9BACT</name>
<dbReference type="AlphaFoldDB" id="A0A9D9IWE7"/>
<feature type="domain" description="Aminoglycoside phosphotransferase" evidence="1">
    <location>
        <begin position="23"/>
        <end position="271"/>
    </location>
</feature>